<feature type="region of interest" description="Disordered" evidence="1">
    <location>
        <begin position="1"/>
        <end position="20"/>
    </location>
</feature>
<sequence>MAKLPDTLDKQQERTAGHSLRNNSFCKSLQRAADNQSPNQFRLHNCSIQFMETKSNRHFSTSSERDLLCKHLNMKIITQLVPAQQNIIADALSRLCRSGDYHLHPSYLDQIRMIWNIQPTLDLFASGRVMLP</sequence>
<comment type="caution">
    <text evidence="2">The sequence shown here is derived from an EMBL/GenBank/DDBJ whole genome shotgun (WGS) entry which is preliminary data.</text>
</comment>
<protein>
    <submittedName>
        <fullName evidence="2">Uncharacterized protein</fullName>
    </submittedName>
</protein>
<evidence type="ECO:0000313" key="2">
    <source>
        <dbReference type="EMBL" id="KAA6310385.1"/>
    </source>
</evidence>
<gene>
    <name evidence="2" type="ORF">EZS28_056320</name>
</gene>
<proteinExistence type="predicted"/>
<evidence type="ECO:0000313" key="3">
    <source>
        <dbReference type="Proteomes" id="UP000324800"/>
    </source>
</evidence>
<reference evidence="2 3" key="1">
    <citation type="submission" date="2019-03" db="EMBL/GenBank/DDBJ databases">
        <title>Single cell metagenomics reveals metabolic interactions within the superorganism composed of flagellate Streblomastix strix and complex community of Bacteroidetes bacteria on its surface.</title>
        <authorList>
            <person name="Treitli S.C."/>
            <person name="Kolisko M."/>
            <person name="Husnik F."/>
            <person name="Keeling P."/>
            <person name="Hampl V."/>
        </authorList>
    </citation>
    <scope>NUCLEOTIDE SEQUENCE [LARGE SCALE GENOMIC DNA]</scope>
    <source>
        <strain evidence="2">ST1C</strain>
    </source>
</reference>
<evidence type="ECO:0000256" key="1">
    <source>
        <dbReference type="SAM" id="MobiDB-lite"/>
    </source>
</evidence>
<dbReference type="EMBL" id="SNRW01049785">
    <property type="protein sequence ID" value="KAA6310385.1"/>
    <property type="molecule type" value="Genomic_DNA"/>
</dbReference>
<dbReference type="Proteomes" id="UP000324800">
    <property type="component" value="Unassembled WGS sequence"/>
</dbReference>
<dbReference type="AlphaFoldDB" id="A0A5J4PLN2"/>
<accession>A0A5J4PLN2</accession>
<organism evidence="2 3">
    <name type="scientific">Streblomastix strix</name>
    <dbReference type="NCBI Taxonomy" id="222440"/>
    <lineage>
        <taxon>Eukaryota</taxon>
        <taxon>Metamonada</taxon>
        <taxon>Preaxostyla</taxon>
        <taxon>Oxymonadida</taxon>
        <taxon>Streblomastigidae</taxon>
        <taxon>Streblomastix</taxon>
    </lineage>
</organism>
<name>A0A5J4PLN2_9EUKA</name>
<feature type="compositionally biased region" description="Basic and acidic residues" evidence="1">
    <location>
        <begin position="1"/>
        <end position="16"/>
    </location>
</feature>